<reference evidence="2" key="1">
    <citation type="submission" date="2017-03" db="EMBL/GenBank/DDBJ databases">
        <title>Phytopthora megakarya and P. palmivora, two closely related causual agents of cacao black pod achieved similar genome size and gene model numbers by different mechanisms.</title>
        <authorList>
            <person name="Ali S."/>
            <person name="Shao J."/>
            <person name="Larry D.J."/>
            <person name="Kronmiller B."/>
            <person name="Shen D."/>
            <person name="Strem M.D."/>
            <person name="Melnick R.L."/>
            <person name="Guiltinan M.J."/>
            <person name="Tyler B.M."/>
            <person name="Meinhardt L.W."/>
            <person name="Bailey B.A."/>
        </authorList>
    </citation>
    <scope>NUCLEOTIDE SEQUENCE [LARGE SCALE GENOMIC DNA]</scope>
    <source>
        <strain evidence="2">zdho120</strain>
    </source>
</reference>
<keyword evidence="2" id="KW-1185">Reference proteome</keyword>
<dbReference type="Proteomes" id="UP000198211">
    <property type="component" value="Unassembled WGS sequence"/>
</dbReference>
<name>A0A225WEY2_9STRA</name>
<gene>
    <name evidence="1" type="ORF">PHMEG_0009934</name>
</gene>
<evidence type="ECO:0000313" key="2">
    <source>
        <dbReference type="Proteomes" id="UP000198211"/>
    </source>
</evidence>
<dbReference type="EMBL" id="NBNE01000959">
    <property type="protein sequence ID" value="OWZ16293.1"/>
    <property type="molecule type" value="Genomic_DNA"/>
</dbReference>
<sequence>MLCHTFKQLAGAFSFSDCVVSDDLWKLIRPIVLGFDSRRLDVVSPGEMLCACCMSSWQGKERKYYHDRVTPNTKQPRKVGGIDAEFKSIADRNSGTCLGLDLVEDSEDQNQKPYHAGFLCLCLCEAGSAIEIWSALFVMGMASSRLYRN</sequence>
<proteinExistence type="predicted"/>
<accession>A0A225WEY2</accession>
<protein>
    <submittedName>
        <fullName evidence="1">Uncharacterized protein</fullName>
    </submittedName>
</protein>
<comment type="caution">
    <text evidence="1">The sequence shown here is derived from an EMBL/GenBank/DDBJ whole genome shotgun (WGS) entry which is preliminary data.</text>
</comment>
<evidence type="ECO:0000313" key="1">
    <source>
        <dbReference type="EMBL" id="OWZ16293.1"/>
    </source>
</evidence>
<organism evidence="1 2">
    <name type="scientific">Phytophthora megakarya</name>
    <dbReference type="NCBI Taxonomy" id="4795"/>
    <lineage>
        <taxon>Eukaryota</taxon>
        <taxon>Sar</taxon>
        <taxon>Stramenopiles</taxon>
        <taxon>Oomycota</taxon>
        <taxon>Peronosporomycetes</taxon>
        <taxon>Peronosporales</taxon>
        <taxon>Peronosporaceae</taxon>
        <taxon>Phytophthora</taxon>
    </lineage>
</organism>
<dbReference type="AlphaFoldDB" id="A0A225WEY2"/>